<evidence type="ECO:0000313" key="6">
    <source>
        <dbReference type="EMBL" id="ANB11634.1"/>
    </source>
</evidence>
<feature type="compositionally biased region" description="Acidic residues" evidence="5">
    <location>
        <begin position="21"/>
        <end position="42"/>
    </location>
</feature>
<proteinExistence type="inferred from homology"/>
<dbReference type="Pfam" id="PF08597">
    <property type="entry name" value="eIF3_subunit"/>
    <property type="match status" value="1"/>
</dbReference>
<dbReference type="PANTHER" id="PTHR21681:SF0">
    <property type="entry name" value="EUKARYOTIC TRANSLATION INITIATION FACTOR 3 SUBUNIT J"/>
    <property type="match status" value="1"/>
</dbReference>
<evidence type="ECO:0000256" key="5">
    <source>
        <dbReference type="SAM" id="MobiDB-lite"/>
    </source>
</evidence>
<feature type="region of interest" description="Disordered" evidence="5">
    <location>
        <begin position="1"/>
        <end position="82"/>
    </location>
</feature>
<evidence type="ECO:0000256" key="1">
    <source>
        <dbReference type="ARBA" id="ARBA00022490"/>
    </source>
</evidence>
<dbReference type="GO" id="GO:0001732">
    <property type="term" value="P:formation of cytoplasmic translation initiation complex"/>
    <property type="evidence" value="ECO:0007669"/>
    <property type="project" value="UniProtKB-UniRule"/>
</dbReference>
<keyword evidence="2 4" id="KW-0396">Initiation factor</keyword>
<protein>
    <recommendedName>
        <fullName evidence="4">Eukaryotic translation initiation factor 3 subunit J</fullName>
        <shortName evidence="4">eIF3j</shortName>
    </recommendedName>
    <alternativeName>
        <fullName evidence="4">Eukaryotic translation initiation factor 3 30 kDa subunit homolog</fullName>
        <shortName evidence="4">eIF-3 30 kDa subunit homolog</shortName>
    </alternativeName>
</protein>
<dbReference type="OrthoDB" id="20381at2759"/>
<evidence type="ECO:0000256" key="3">
    <source>
        <dbReference type="ARBA" id="ARBA00022917"/>
    </source>
</evidence>
<feature type="region of interest" description="Disordered" evidence="5">
    <location>
        <begin position="197"/>
        <end position="226"/>
    </location>
</feature>
<sequence length="245" mass="26939">MSNWDDEDYEVPVSAVQGKFDDEEEDGVLDDWEAAGESEEESTPAGPTRVRVPMAQRVAEREKKEQEAREKAALAKSEEDAAAKKERLRKAEVDSDLNNAAALFGAVDIHPRAAATANANAAAAASAATPGKLSDLTIFKPNTKAEFDALRKTLVPILTDLSEKSTLQFANFITDFVRDVCKPLTSDQARKVTSTLNALTNDKQREERASRGKKKPKPIAKDTSLKIDAKKDTTNYDEFDDDDFM</sequence>
<comment type="subunit">
    <text evidence="4">Component of the eukaryotic translation initiation factor 3 (eIF-3) complex.</text>
</comment>
<gene>
    <name evidence="4 6" type="primary">HCR1</name>
    <name evidence="6" type="ORF">AWJ20_4455</name>
</gene>
<evidence type="ECO:0000256" key="4">
    <source>
        <dbReference type="HAMAP-Rule" id="MF_03009"/>
    </source>
</evidence>
<dbReference type="EMBL" id="CP014500">
    <property type="protein sequence ID" value="ANB11634.1"/>
    <property type="molecule type" value="Genomic_DNA"/>
</dbReference>
<dbReference type="AlphaFoldDB" id="A0A167CFU6"/>
<organism evidence="6 7">
    <name type="scientific">Sugiyamaella lignohabitans</name>
    <dbReference type="NCBI Taxonomy" id="796027"/>
    <lineage>
        <taxon>Eukaryota</taxon>
        <taxon>Fungi</taxon>
        <taxon>Dikarya</taxon>
        <taxon>Ascomycota</taxon>
        <taxon>Saccharomycotina</taxon>
        <taxon>Dipodascomycetes</taxon>
        <taxon>Dipodascales</taxon>
        <taxon>Trichomonascaceae</taxon>
        <taxon>Sugiyamaella</taxon>
    </lineage>
</organism>
<evidence type="ECO:0000313" key="7">
    <source>
        <dbReference type="Proteomes" id="UP000189580"/>
    </source>
</evidence>
<dbReference type="KEGG" id="slb:AWJ20_4455"/>
<dbReference type="GO" id="GO:0003743">
    <property type="term" value="F:translation initiation factor activity"/>
    <property type="evidence" value="ECO:0007669"/>
    <property type="project" value="UniProtKB-UniRule"/>
</dbReference>
<keyword evidence="1 4" id="KW-0963">Cytoplasm</keyword>
<keyword evidence="7" id="KW-1185">Reference proteome</keyword>
<dbReference type="Proteomes" id="UP000189580">
    <property type="component" value="Chromosome c"/>
</dbReference>
<feature type="compositionally biased region" description="Basic and acidic residues" evidence="5">
    <location>
        <begin position="58"/>
        <end position="82"/>
    </location>
</feature>
<dbReference type="GO" id="GO:0033290">
    <property type="term" value="C:eukaryotic 48S preinitiation complex"/>
    <property type="evidence" value="ECO:0007669"/>
    <property type="project" value="UniProtKB-UniRule"/>
</dbReference>
<comment type="subcellular location">
    <subcellularLocation>
        <location evidence="4">Cytoplasm</location>
    </subcellularLocation>
</comment>
<dbReference type="HAMAP" id="MF_03009">
    <property type="entry name" value="eIF3j"/>
    <property type="match status" value="1"/>
</dbReference>
<dbReference type="PANTHER" id="PTHR21681">
    <property type="entry name" value="EUKARYOTIC TRANSLATION INITIATION FACTOR 3 SUBUNIT J"/>
    <property type="match status" value="1"/>
</dbReference>
<dbReference type="Gene3D" id="1.10.246.60">
    <property type="entry name" value="Eukaryotic translation initiation factor 3 like domains"/>
    <property type="match status" value="1"/>
</dbReference>
<dbReference type="GeneID" id="30036589"/>
<dbReference type="GO" id="GO:0005852">
    <property type="term" value="C:eukaryotic translation initiation factor 3 complex"/>
    <property type="evidence" value="ECO:0007669"/>
    <property type="project" value="UniProtKB-UniRule"/>
</dbReference>
<dbReference type="InterPro" id="IPR023194">
    <property type="entry name" value="eIF3-like_dom_sf"/>
</dbReference>
<name>A0A167CFU6_9ASCO</name>
<dbReference type="InterPro" id="IPR013906">
    <property type="entry name" value="eIF3j"/>
</dbReference>
<dbReference type="RefSeq" id="XP_018734111.1">
    <property type="nucleotide sequence ID" value="XM_018881526.1"/>
</dbReference>
<comment type="similarity">
    <text evidence="4">Belongs to the eIF-3 subunit J family.</text>
</comment>
<reference evidence="6 7" key="1">
    <citation type="submission" date="2016-02" db="EMBL/GenBank/DDBJ databases">
        <title>Complete genome sequence and transcriptome regulation of the pentose utilising yeast Sugiyamaella lignohabitans.</title>
        <authorList>
            <person name="Bellasio M."/>
            <person name="Peymann A."/>
            <person name="Valli M."/>
            <person name="Sipitzky M."/>
            <person name="Graf A."/>
            <person name="Sauer M."/>
            <person name="Marx H."/>
            <person name="Mattanovich D."/>
        </authorList>
    </citation>
    <scope>NUCLEOTIDE SEQUENCE [LARGE SCALE GENOMIC DNA]</scope>
    <source>
        <strain evidence="6 7">CBS 10342</strain>
    </source>
</reference>
<feature type="compositionally biased region" description="Acidic residues" evidence="5">
    <location>
        <begin position="1"/>
        <end position="10"/>
    </location>
</feature>
<keyword evidence="3 4" id="KW-0648">Protein biosynthesis</keyword>
<comment type="function">
    <text evidence="4">Component of the eukaryotic translation initiation factor 3 (eIF-3) complex, which is involved in protein synthesis of a specialized repertoire of mRNAs and, together with other initiation factors, stimulates binding of mRNA and methionyl-tRNAi to the 40S ribosome. The eIF-3 complex specifically targets and initiates translation of a subset of mRNAs involved in cell proliferation.</text>
</comment>
<evidence type="ECO:0000256" key="2">
    <source>
        <dbReference type="ARBA" id="ARBA00022540"/>
    </source>
</evidence>
<dbReference type="GO" id="GO:0016282">
    <property type="term" value="C:eukaryotic 43S preinitiation complex"/>
    <property type="evidence" value="ECO:0007669"/>
    <property type="project" value="UniProtKB-UniRule"/>
</dbReference>
<accession>A0A167CFU6</accession>